<feature type="binding site" evidence="7">
    <location>
        <position position="121"/>
    </location>
    <ligand>
        <name>Zn(2+)</name>
        <dbReference type="ChEBI" id="CHEBI:29105"/>
    </ligand>
</feature>
<evidence type="ECO:0000256" key="2">
    <source>
        <dbReference type="ARBA" id="ARBA00022491"/>
    </source>
</evidence>
<comment type="cofactor">
    <cofactor evidence="7">
        <name>Zn(2+)</name>
        <dbReference type="ChEBI" id="CHEBI:29105"/>
    </cofactor>
    <text evidence="7">Binds 1 zinc ion per subunit.</text>
</comment>
<dbReference type="AlphaFoldDB" id="A0A3D9YXZ1"/>
<comment type="caution">
    <text evidence="8">The sequence shown here is derived from an EMBL/GenBank/DDBJ whole genome shotgun (WGS) entry which is preliminary data.</text>
</comment>
<dbReference type="GO" id="GO:0045892">
    <property type="term" value="P:negative regulation of DNA-templated transcription"/>
    <property type="evidence" value="ECO:0007669"/>
    <property type="project" value="TreeGrafter"/>
</dbReference>
<dbReference type="GO" id="GO:0000976">
    <property type="term" value="F:transcription cis-regulatory region binding"/>
    <property type="evidence" value="ECO:0007669"/>
    <property type="project" value="TreeGrafter"/>
</dbReference>
<reference evidence="8 9" key="1">
    <citation type="submission" date="2018-08" db="EMBL/GenBank/DDBJ databases">
        <title>Genomic Encyclopedia of Type Strains, Phase IV (KMG-IV): sequencing the most valuable type-strain genomes for metagenomic binning, comparative biology and taxonomic classification.</title>
        <authorList>
            <person name="Goeker M."/>
        </authorList>
    </citation>
    <scope>NUCLEOTIDE SEQUENCE [LARGE SCALE GENOMIC DNA]</scope>
    <source>
        <strain evidence="8 9">BW863</strain>
    </source>
</reference>
<dbReference type="EMBL" id="QUMO01000003">
    <property type="protein sequence ID" value="REF86453.1"/>
    <property type="molecule type" value="Genomic_DNA"/>
</dbReference>
<name>A0A3D9YXZ1_9HYPH</name>
<keyword evidence="2" id="KW-0678">Repressor</keyword>
<keyword evidence="5" id="KW-0238">DNA-binding</keyword>
<dbReference type="InterPro" id="IPR002481">
    <property type="entry name" value="FUR"/>
</dbReference>
<proteinExistence type="inferred from homology"/>
<protein>
    <submittedName>
        <fullName evidence="8">Fur family zinc uptake transcriptional regulator</fullName>
    </submittedName>
</protein>
<evidence type="ECO:0000313" key="9">
    <source>
        <dbReference type="Proteomes" id="UP000256900"/>
    </source>
</evidence>
<comment type="similarity">
    <text evidence="1">Belongs to the Fur family.</text>
</comment>
<dbReference type="GO" id="GO:1900376">
    <property type="term" value="P:regulation of secondary metabolite biosynthetic process"/>
    <property type="evidence" value="ECO:0007669"/>
    <property type="project" value="TreeGrafter"/>
</dbReference>
<dbReference type="Pfam" id="PF01475">
    <property type="entry name" value="FUR"/>
    <property type="match status" value="1"/>
</dbReference>
<dbReference type="InterPro" id="IPR036388">
    <property type="entry name" value="WH-like_DNA-bd_sf"/>
</dbReference>
<keyword evidence="6" id="KW-0804">Transcription</keyword>
<evidence type="ECO:0000256" key="1">
    <source>
        <dbReference type="ARBA" id="ARBA00007957"/>
    </source>
</evidence>
<keyword evidence="3 7" id="KW-0862">Zinc</keyword>
<feature type="binding site" evidence="7">
    <location>
        <position position="158"/>
    </location>
    <ligand>
        <name>Zn(2+)</name>
        <dbReference type="ChEBI" id="CHEBI:29105"/>
    </ligand>
</feature>
<dbReference type="Gene3D" id="1.10.10.10">
    <property type="entry name" value="Winged helix-like DNA-binding domain superfamily/Winged helix DNA-binding domain"/>
    <property type="match status" value="1"/>
</dbReference>
<evidence type="ECO:0000313" key="8">
    <source>
        <dbReference type="EMBL" id="REF86453.1"/>
    </source>
</evidence>
<dbReference type="GO" id="GO:0005829">
    <property type="term" value="C:cytosol"/>
    <property type="evidence" value="ECO:0007669"/>
    <property type="project" value="TreeGrafter"/>
</dbReference>
<evidence type="ECO:0000256" key="3">
    <source>
        <dbReference type="ARBA" id="ARBA00022833"/>
    </source>
</evidence>
<dbReference type="Gene3D" id="3.30.1490.190">
    <property type="match status" value="1"/>
</dbReference>
<keyword evidence="9" id="KW-1185">Reference proteome</keyword>
<dbReference type="GO" id="GO:0008270">
    <property type="term" value="F:zinc ion binding"/>
    <property type="evidence" value="ECO:0007669"/>
    <property type="project" value="TreeGrafter"/>
</dbReference>
<organism evidence="8 9">
    <name type="scientific">Methylovirgula ligni</name>
    <dbReference type="NCBI Taxonomy" id="569860"/>
    <lineage>
        <taxon>Bacteria</taxon>
        <taxon>Pseudomonadati</taxon>
        <taxon>Pseudomonadota</taxon>
        <taxon>Alphaproteobacteria</taxon>
        <taxon>Hyphomicrobiales</taxon>
        <taxon>Beijerinckiaceae</taxon>
        <taxon>Methylovirgula</taxon>
    </lineage>
</organism>
<dbReference type="SUPFAM" id="SSF46785">
    <property type="entry name" value="Winged helix' DNA-binding domain"/>
    <property type="match status" value="1"/>
</dbReference>
<dbReference type="PANTHER" id="PTHR33202">
    <property type="entry name" value="ZINC UPTAKE REGULATION PROTEIN"/>
    <property type="match status" value="1"/>
</dbReference>
<dbReference type="PANTHER" id="PTHR33202:SF6">
    <property type="entry name" value="ZINC UPTAKE REGULATION PROTEIN"/>
    <property type="match status" value="1"/>
</dbReference>
<evidence type="ECO:0000256" key="4">
    <source>
        <dbReference type="ARBA" id="ARBA00023015"/>
    </source>
</evidence>
<dbReference type="Proteomes" id="UP000256900">
    <property type="component" value="Unassembled WGS sequence"/>
</dbReference>
<evidence type="ECO:0000256" key="5">
    <source>
        <dbReference type="ARBA" id="ARBA00023125"/>
    </source>
</evidence>
<dbReference type="InterPro" id="IPR036390">
    <property type="entry name" value="WH_DNA-bd_sf"/>
</dbReference>
<dbReference type="RefSeq" id="WP_342633311.1">
    <property type="nucleotide sequence ID" value="NZ_CP025086.1"/>
</dbReference>
<feature type="binding site" evidence="7">
    <location>
        <position position="161"/>
    </location>
    <ligand>
        <name>Zn(2+)</name>
        <dbReference type="ChEBI" id="CHEBI:29105"/>
    </ligand>
</feature>
<gene>
    <name evidence="8" type="ORF">DES32_2507</name>
</gene>
<dbReference type="InterPro" id="IPR043135">
    <property type="entry name" value="Fur_C"/>
</dbReference>
<feature type="binding site" evidence="7">
    <location>
        <position position="118"/>
    </location>
    <ligand>
        <name>Zn(2+)</name>
        <dbReference type="ChEBI" id="CHEBI:29105"/>
    </ligand>
</feature>
<evidence type="ECO:0000256" key="7">
    <source>
        <dbReference type="PIRSR" id="PIRSR602481-1"/>
    </source>
</evidence>
<dbReference type="GO" id="GO:0003700">
    <property type="term" value="F:DNA-binding transcription factor activity"/>
    <property type="evidence" value="ECO:0007669"/>
    <property type="project" value="InterPro"/>
</dbReference>
<keyword evidence="7" id="KW-0479">Metal-binding</keyword>
<accession>A0A3D9YXZ1</accession>
<evidence type="ECO:0000256" key="6">
    <source>
        <dbReference type="ARBA" id="ARBA00023163"/>
    </source>
</evidence>
<keyword evidence="4" id="KW-0805">Transcription regulation</keyword>
<sequence>MTAQRVPQPRQKKSQAIAAFRSTMANAEDLCRREGAKLTPARRRVLEILAEEGRPLGAYDMIEKIAVATGKHPAPVSIYRALDFLLENGLVHRLASRNAFLACAHGHKHEEPVVFLICEACGTVTEATSRALHREIALLGAESGFAPHSQVLEITGLCRSCGAQKAAVG</sequence>